<gene>
    <name evidence="7" type="ORF">RT717_16420</name>
</gene>
<accession>A0ABZ0IJ06</accession>
<dbReference type="Proteomes" id="UP001302349">
    <property type="component" value="Chromosome"/>
</dbReference>
<dbReference type="RefSeq" id="WP_317487467.1">
    <property type="nucleotide sequence ID" value="NZ_CP136051.1"/>
</dbReference>
<keyword evidence="8" id="KW-1185">Reference proteome</keyword>
<dbReference type="SUPFAM" id="SSF55031">
    <property type="entry name" value="Bacterial exopeptidase dimerisation domain"/>
    <property type="match status" value="1"/>
</dbReference>
<keyword evidence="4" id="KW-0378">Hydrolase</keyword>
<dbReference type="PANTHER" id="PTHR45962:SF1">
    <property type="entry name" value="N-FATTY-ACYL-AMINO ACID SYNTHASE_HYDROLASE PM20D1"/>
    <property type="match status" value="1"/>
</dbReference>
<organism evidence="7 8">
    <name type="scientific">Imperialibacter roseus</name>
    <dbReference type="NCBI Taxonomy" id="1324217"/>
    <lineage>
        <taxon>Bacteria</taxon>
        <taxon>Pseudomonadati</taxon>
        <taxon>Bacteroidota</taxon>
        <taxon>Cytophagia</taxon>
        <taxon>Cytophagales</taxon>
        <taxon>Flammeovirgaceae</taxon>
        <taxon>Imperialibacter</taxon>
    </lineage>
</organism>
<evidence type="ECO:0000256" key="3">
    <source>
        <dbReference type="ARBA" id="ARBA00022723"/>
    </source>
</evidence>
<evidence type="ECO:0000256" key="5">
    <source>
        <dbReference type="ARBA" id="ARBA00022833"/>
    </source>
</evidence>
<dbReference type="EMBL" id="CP136051">
    <property type="protein sequence ID" value="WOK04666.1"/>
    <property type="molecule type" value="Genomic_DNA"/>
</dbReference>
<feature type="domain" description="Peptidase M20 dimerisation" evidence="6">
    <location>
        <begin position="236"/>
        <end position="371"/>
    </location>
</feature>
<dbReference type="Pfam" id="PF07687">
    <property type="entry name" value="M20_dimer"/>
    <property type="match status" value="1"/>
</dbReference>
<dbReference type="InterPro" id="IPR047177">
    <property type="entry name" value="Pept_M20A"/>
</dbReference>
<evidence type="ECO:0000256" key="4">
    <source>
        <dbReference type="ARBA" id="ARBA00022801"/>
    </source>
</evidence>
<keyword evidence="5" id="KW-0862">Zinc</keyword>
<dbReference type="InterPro" id="IPR036264">
    <property type="entry name" value="Bact_exopeptidase_dim_dom"/>
</dbReference>
<name>A0ABZ0IJ06_9BACT</name>
<evidence type="ECO:0000313" key="8">
    <source>
        <dbReference type="Proteomes" id="UP001302349"/>
    </source>
</evidence>
<protein>
    <submittedName>
        <fullName evidence="7">M20 family peptidase</fullName>
    </submittedName>
</protein>
<dbReference type="Gene3D" id="3.40.630.10">
    <property type="entry name" value="Zn peptidases"/>
    <property type="match status" value="1"/>
</dbReference>
<proteinExistence type="inferred from homology"/>
<evidence type="ECO:0000313" key="7">
    <source>
        <dbReference type="EMBL" id="WOK04666.1"/>
    </source>
</evidence>
<dbReference type="SUPFAM" id="SSF53187">
    <property type="entry name" value="Zn-dependent exopeptidases"/>
    <property type="match status" value="1"/>
</dbReference>
<evidence type="ECO:0000259" key="6">
    <source>
        <dbReference type="Pfam" id="PF07687"/>
    </source>
</evidence>
<dbReference type="PANTHER" id="PTHR45962">
    <property type="entry name" value="N-FATTY-ACYL-AMINO ACID SYNTHASE/HYDROLASE PM20D1"/>
    <property type="match status" value="1"/>
</dbReference>
<evidence type="ECO:0000256" key="1">
    <source>
        <dbReference type="ARBA" id="ARBA00006247"/>
    </source>
</evidence>
<dbReference type="Gene3D" id="3.30.70.360">
    <property type="match status" value="1"/>
</dbReference>
<keyword evidence="2" id="KW-0645">Protease</keyword>
<evidence type="ECO:0000256" key="2">
    <source>
        <dbReference type="ARBA" id="ARBA00022670"/>
    </source>
</evidence>
<sequence>MKRILMIIGAAILLLVLVVLVKTLTFTSETFEVASVTPIEVPDAALERFQKAIQYKTISFGYPATPDSAEFYGFHNFLAEAFPLIDSLLEKKVIAGYSLLYKWQGTDASAKPVILMSHMDVVPVDEGTLANWEAPPFSGEIKNGFIYGRGTMDDKVGVMSILEAVEMSLTDGLQPKRTIYLAFGHDEEVGGEQGAGAIGKYLEEQGVSAEFVVDEGGYVADGMVPGVKKPVAIINVAEKGFISYELTITTPGGHSSMPPADNTIGSLAAAIVKLEANQFPYKMTPTLQEQINIVGPEMPFMQKMAFANTWLLGGKILEGLNAHTTTAPTIIKGGVKDNVIPTSATAVVNFRVMPGETTQEVLEHIIEVVADDRITIKPVSSINEPSGVADHNSPSYQLISKTVKQLMPGTIVTPGLLGGGTDTKHYRNVSENQYRFFPIRLSPDNATGFHGINEHLAVDNYREVVQFFHQLIKNMNE</sequence>
<dbReference type="Pfam" id="PF01546">
    <property type="entry name" value="Peptidase_M20"/>
    <property type="match status" value="1"/>
</dbReference>
<keyword evidence="3" id="KW-0479">Metal-binding</keyword>
<dbReference type="InterPro" id="IPR002933">
    <property type="entry name" value="Peptidase_M20"/>
</dbReference>
<comment type="similarity">
    <text evidence="1">Belongs to the peptidase M20A family.</text>
</comment>
<dbReference type="Gene3D" id="1.10.150.900">
    <property type="match status" value="1"/>
</dbReference>
<reference evidence="7 8" key="1">
    <citation type="journal article" date="2023" name="Microbiol. Resour. Announc.">
        <title>Complete Genome Sequence of Imperialibacter roseus strain P4T.</title>
        <authorList>
            <person name="Tizabi D.R."/>
            <person name="Bachvaroff T."/>
            <person name="Hill R.T."/>
        </authorList>
    </citation>
    <scope>NUCLEOTIDE SEQUENCE [LARGE SCALE GENOMIC DNA]</scope>
    <source>
        <strain evidence="7 8">P4T</strain>
    </source>
</reference>
<dbReference type="InterPro" id="IPR011650">
    <property type="entry name" value="Peptidase_M20_dimer"/>
</dbReference>
<dbReference type="CDD" id="cd05674">
    <property type="entry name" value="M20_yscS"/>
    <property type="match status" value="1"/>
</dbReference>